<evidence type="ECO:0000313" key="2">
    <source>
        <dbReference type="Proteomes" id="UP000304953"/>
    </source>
</evidence>
<evidence type="ECO:0000313" key="1">
    <source>
        <dbReference type="EMBL" id="TGY96924.1"/>
    </source>
</evidence>
<accession>A0AC61RYE5</accession>
<keyword evidence="2" id="KW-1185">Reference proteome</keyword>
<keyword evidence="1" id="KW-0969">Cilium</keyword>
<organism evidence="1 2">
    <name type="scientific">Petralouisia muris</name>
    <dbReference type="NCBI Taxonomy" id="3032872"/>
    <lineage>
        <taxon>Bacteria</taxon>
        <taxon>Bacillati</taxon>
        <taxon>Bacillota</taxon>
        <taxon>Clostridia</taxon>
        <taxon>Lachnospirales</taxon>
        <taxon>Lachnospiraceae</taxon>
        <taxon>Petralouisia</taxon>
    </lineage>
</organism>
<protein>
    <submittedName>
        <fullName evidence="1">Flagellar biosynthesis/type III secretory pathway protein</fullName>
    </submittedName>
</protein>
<proteinExistence type="predicted"/>
<dbReference type="Proteomes" id="UP000304953">
    <property type="component" value="Unassembled WGS sequence"/>
</dbReference>
<name>A0AC61RYE5_9FIRM</name>
<dbReference type="EMBL" id="SRYA01000012">
    <property type="protein sequence ID" value="TGY96924.1"/>
    <property type="molecule type" value="Genomic_DNA"/>
</dbReference>
<comment type="caution">
    <text evidence="1">The sequence shown here is derived from an EMBL/GenBank/DDBJ whole genome shotgun (WGS) entry which is preliminary data.</text>
</comment>
<keyword evidence="1" id="KW-0282">Flagellum</keyword>
<gene>
    <name evidence="1" type="ORF">E5329_07570</name>
</gene>
<sequence>MEEEQRRIEEEYRQKIEELEPYLVNIVADVFEKVFHVQFDDKKEILIYLIQQTILNTEGTKDFQVRVSLKDYEFMENHKNEITERVGDAVHVEIMADASLKERQCMIETDSGVFDCGSDVQLDNLIKALRSLSL</sequence>
<keyword evidence="1" id="KW-0966">Cell projection</keyword>
<reference evidence="1" key="1">
    <citation type="submission" date="2019-04" db="EMBL/GenBank/DDBJ databases">
        <title>Microbes associate with the intestines of laboratory mice.</title>
        <authorList>
            <person name="Navarre W."/>
            <person name="Wong E."/>
            <person name="Huang K."/>
            <person name="Tropini C."/>
            <person name="Ng K."/>
            <person name="Yu B."/>
        </authorList>
    </citation>
    <scope>NUCLEOTIDE SEQUENCE</scope>
    <source>
        <strain evidence="1">NM01_1-7b</strain>
    </source>
</reference>